<name>A0ABQ1MBZ8_9BACT</name>
<comment type="caution">
    <text evidence="1">The sequence shown here is derived from an EMBL/GenBank/DDBJ whole genome shotgun (WGS) entry which is preliminary data.</text>
</comment>
<keyword evidence="2" id="KW-1185">Reference proteome</keyword>
<dbReference type="EMBL" id="BMFD01000005">
    <property type="protein sequence ID" value="GGC38324.1"/>
    <property type="molecule type" value="Genomic_DNA"/>
</dbReference>
<dbReference type="RefSeq" id="WP_188441659.1">
    <property type="nucleotide sequence ID" value="NZ_BMFD01000005.1"/>
</dbReference>
<evidence type="ECO:0000313" key="2">
    <source>
        <dbReference type="Proteomes" id="UP000635885"/>
    </source>
</evidence>
<evidence type="ECO:0008006" key="3">
    <source>
        <dbReference type="Google" id="ProtNLM"/>
    </source>
</evidence>
<dbReference type="Gene3D" id="2.40.160.60">
    <property type="entry name" value="Outer membrane protein transport protein (OMPP1/FadL/TodX)"/>
    <property type="match status" value="1"/>
</dbReference>
<protein>
    <recommendedName>
        <fullName evidence="3">PorV/PorQ family protein</fullName>
    </recommendedName>
</protein>
<dbReference type="Proteomes" id="UP000635885">
    <property type="component" value="Unassembled WGS sequence"/>
</dbReference>
<gene>
    <name evidence="1" type="ORF">GCM10010993_16420</name>
</gene>
<organism evidence="1 2">
    <name type="scientific">Belliella aquatica</name>
    <dbReference type="NCBI Taxonomy" id="1323734"/>
    <lineage>
        <taxon>Bacteria</taxon>
        <taxon>Pseudomonadati</taxon>
        <taxon>Bacteroidota</taxon>
        <taxon>Cytophagia</taxon>
        <taxon>Cytophagales</taxon>
        <taxon>Cyclobacteriaceae</taxon>
        <taxon>Belliella</taxon>
    </lineage>
</organism>
<sequence length="274" mass="29838">MSRSWISILLILIPILGLRAQGGIEALPRGARSTGLGNASLTIADSWSIFNNIGALGRLTSSAIVVGYDHRFNLNELTTLSAGAVMHTESFQYGLSVSSFGGEHFNQSNIGLGIANQMGIASLGLKINYLQTNIEGFGRAAAPVIEFGGVAELGPNLFFGAHIYNLTNAKVGGNSEDRIPTVVKSGISYRPTEKLMVNIEAEKDILLPAMIKLGIEYNLMDRLWLRSGVNTYPSNLFFGIGFRPRNFVIDYAMTQSQYLGNTHHFSFGYLIQKK</sequence>
<evidence type="ECO:0000313" key="1">
    <source>
        <dbReference type="EMBL" id="GGC38324.1"/>
    </source>
</evidence>
<accession>A0ABQ1MBZ8</accession>
<proteinExistence type="predicted"/>
<reference evidence="2" key="1">
    <citation type="journal article" date="2019" name="Int. J. Syst. Evol. Microbiol.">
        <title>The Global Catalogue of Microorganisms (GCM) 10K type strain sequencing project: providing services to taxonomists for standard genome sequencing and annotation.</title>
        <authorList>
            <consortium name="The Broad Institute Genomics Platform"/>
            <consortium name="The Broad Institute Genome Sequencing Center for Infectious Disease"/>
            <person name="Wu L."/>
            <person name="Ma J."/>
        </authorList>
    </citation>
    <scope>NUCLEOTIDE SEQUENCE [LARGE SCALE GENOMIC DNA]</scope>
    <source>
        <strain evidence="2">CGMCC 1.12479</strain>
    </source>
</reference>